<feature type="domain" description="ARB-07466-like C-terminal" evidence="1">
    <location>
        <begin position="202"/>
        <end position="298"/>
    </location>
</feature>
<proteinExistence type="predicted"/>
<gene>
    <name evidence="2" type="ORF">ISU07_00075</name>
</gene>
<name>A0A930V7Q1_9ACTN</name>
<reference evidence="2" key="1">
    <citation type="submission" date="2020-11" db="EMBL/GenBank/DDBJ databases">
        <title>Nocardioides sp. nov., isolated from Soil of Cynanchum wilfordii Hemsley rhizosphere.</title>
        <authorList>
            <person name="Lee J.-S."/>
            <person name="Suh M.K."/>
            <person name="Kim J.-S."/>
        </authorList>
    </citation>
    <scope>NUCLEOTIDE SEQUENCE</scope>
    <source>
        <strain evidence="2">KCTC 19275</strain>
    </source>
</reference>
<dbReference type="InterPro" id="IPR058593">
    <property type="entry name" value="ARB_07466-like_C"/>
</dbReference>
<organism evidence="2 3">
    <name type="scientific">Nocardioides islandensis</name>
    <dbReference type="NCBI Taxonomy" id="433663"/>
    <lineage>
        <taxon>Bacteria</taxon>
        <taxon>Bacillati</taxon>
        <taxon>Actinomycetota</taxon>
        <taxon>Actinomycetes</taxon>
        <taxon>Propionibacteriales</taxon>
        <taxon>Nocardioidaceae</taxon>
        <taxon>Nocardioides</taxon>
    </lineage>
</organism>
<accession>A0A930V7Q1</accession>
<dbReference type="RefSeq" id="WP_194704727.1">
    <property type="nucleotide sequence ID" value="NZ_JADKPN010000001.1"/>
</dbReference>
<dbReference type="Pfam" id="PF26571">
    <property type="entry name" value="VldE"/>
    <property type="match status" value="1"/>
</dbReference>
<evidence type="ECO:0000313" key="2">
    <source>
        <dbReference type="EMBL" id="MBF4761507.1"/>
    </source>
</evidence>
<evidence type="ECO:0000259" key="1">
    <source>
        <dbReference type="Pfam" id="PF26571"/>
    </source>
</evidence>
<sequence>MAEHRHKRDTDARALFARFTSTRISTGKKVSAGIALTATGSVVAFGVLSATPMTAGLVAADVSTPFSATASADASDRFVVSRSASRATTQRDKKALVKEARADGALAATAEAVSRALKNGDKLWTTAPLNLWTESGDGAVQVGEVAASRQVLVTGRKAGDRVEIVVDGKSRWVTDGYLSQDKPLGVGAGLSMAPCPDPSVENGLTSNAVYVYRSVCHAFPQITTYGGWDNHGEHSSGRALDIMTSDVVLGTAIADFLRAHASELHIYDILWRQHIWTPVRAAEGWRLFASRGSATANHDDHVHVSVY</sequence>
<keyword evidence="3" id="KW-1185">Reference proteome</keyword>
<comment type="caution">
    <text evidence="2">The sequence shown here is derived from an EMBL/GenBank/DDBJ whole genome shotgun (WGS) entry which is preliminary data.</text>
</comment>
<protein>
    <submittedName>
        <fullName evidence="2">Mucin-2 protein</fullName>
    </submittedName>
</protein>
<dbReference type="EMBL" id="JADKPN010000001">
    <property type="protein sequence ID" value="MBF4761507.1"/>
    <property type="molecule type" value="Genomic_DNA"/>
</dbReference>
<dbReference type="AlphaFoldDB" id="A0A930V7Q1"/>
<evidence type="ECO:0000313" key="3">
    <source>
        <dbReference type="Proteomes" id="UP000640489"/>
    </source>
</evidence>
<dbReference type="Proteomes" id="UP000640489">
    <property type="component" value="Unassembled WGS sequence"/>
</dbReference>